<gene>
    <name evidence="1" type="ORF">H6G95_36170</name>
</gene>
<comment type="caution">
    <text evidence="1">The sequence shown here is derived from an EMBL/GenBank/DDBJ whole genome shotgun (WGS) entry which is preliminary data.</text>
</comment>
<reference evidence="1 2" key="1">
    <citation type="journal article" date="2020" name="ISME J.">
        <title>Comparative genomics reveals insights into cyanobacterial evolution and habitat adaptation.</title>
        <authorList>
            <person name="Chen M.Y."/>
            <person name="Teng W.K."/>
            <person name="Zhao L."/>
            <person name="Hu C.X."/>
            <person name="Zhou Y.K."/>
            <person name="Han B.P."/>
            <person name="Song L.R."/>
            <person name="Shu W.S."/>
        </authorList>
    </citation>
    <scope>NUCLEOTIDE SEQUENCE [LARGE SCALE GENOMIC DNA]</scope>
    <source>
        <strain evidence="1 2">FACHB-391</strain>
    </source>
</reference>
<name>A0ABR8F6S7_NOSLI</name>
<protein>
    <submittedName>
        <fullName evidence="1">Uncharacterized protein</fullName>
    </submittedName>
</protein>
<accession>A0ABR8F6S7</accession>
<proteinExistence type="predicted"/>
<dbReference type="RefSeq" id="WP_190898436.1">
    <property type="nucleotide sequence ID" value="NZ_JACJTE010000120.1"/>
</dbReference>
<evidence type="ECO:0000313" key="1">
    <source>
        <dbReference type="EMBL" id="MBD2565902.1"/>
    </source>
</evidence>
<keyword evidence="2" id="KW-1185">Reference proteome</keyword>
<dbReference type="EMBL" id="JACJTE010000120">
    <property type="protein sequence ID" value="MBD2565902.1"/>
    <property type="molecule type" value="Genomic_DNA"/>
</dbReference>
<dbReference type="Proteomes" id="UP000604661">
    <property type="component" value="Unassembled WGS sequence"/>
</dbReference>
<organism evidence="1 2">
    <name type="scientific">Nostoc linckia FACHB-391</name>
    <dbReference type="NCBI Taxonomy" id="2692906"/>
    <lineage>
        <taxon>Bacteria</taxon>
        <taxon>Bacillati</taxon>
        <taxon>Cyanobacteriota</taxon>
        <taxon>Cyanophyceae</taxon>
        <taxon>Nostocales</taxon>
        <taxon>Nostocaceae</taxon>
        <taxon>Nostoc</taxon>
    </lineage>
</organism>
<evidence type="ECO:0000313" key="2">
    <source>
        <dbReference type="Proteomes" id="UP000604661"/>
    </source>
</evidence>
<sequence length="85" mass="10102">MPEIESLHDFLGKHPMYHRQLAELMGVKTCTVDRWSNQTRRVTERTLKELNRLHHLLSQNPQLREKYVKSVNSKQLSVISYQLSQ</sequence>